<evidence type="ECO:0000313" key="1">
    <source>
        <dbReference type="EMBL" id="ETO69175.1"/>
    </source>
</evidence>
<dbReference type="Proteomes" id="UP000028582">
    <property type="component" value="Unassembled WGS sequence"/>
</dbReference>
<name>A0A080ZRB4_PHYNI</name>
<protein>
    <submittedName>
        <fullName evidence="1">Uncharacterized protein</fullName>
    </submittedName>
</protein>
<reference evidence="1 2" key="1">
    <citation type="submission" date="2013-11" db="EMBL/GenBank/DDBJ databases">
        <title>The Genome Sequence of Phytophthora parasitica P1976.</title>
        <authorList>
            <consortium name="The Broad Institute Genomics Platform"/>
            <person name="Russ C."/>
            <person name="Tyler B."/>
            <person name="Panabieres F."/>
            <person name="Shan W."/>
            <person name="Tripathy S."/>
            <person name="Grunwald N."/>
            <person name="Machado M."/>
            <person name="Johnson C.S."/>
            <person name="Walker B."/>
            <person name="Young S."/>
            <person name="Zeng Q."/>
            <person name="Gargeya S."/>
            <person name="Fitzgerald M."/>
            <person name="Haas B."/>
            <person name="Abouelleil A."/>
            <person name="Allen A.W."/>
            <person name="Alvarado L."/>
            <person name="Arachchi H.M."/>
            <person name="Berlin A.M."/>
            <person name="Chapman S.B."/>
            <person name="Gainer-Dewar J."/>
            <person name="Goldberg J."/>
            <person name="Griggs A."/>
            <person name="Gujja S."/>
            <person name="Hansen M."/>
            <person name="Howarth C."/>
            <person name="Imamovic A."/>
            <person name="Ireland A."/>
            <person name="Larimer J."/>
            <person name="McCowan C."/>
            <person name="Murphy C."/>
            <person name="Pearson M."/>
            <person name="Poon T.W."/>
            <person name="Priest M."/>
            <person name="Roberts A."/>
            <person name="Saif S."/>
            <person name="Shea T."/>
            <person name="Sisk P."/>
            <person name="Sykes S."/>
            <person name="Wortman J."/>
            <person name="Nusbaum C."/>
            <person name="Birren B."/>
        </authorList>
    </citation>
    <scope>NUCLEOTIDE SEQUENCE [LARGE SCALE GENOMIC DNA]</scope>
    <source>
        <strain evidence="1 2">P1976</strain>
    </source>
</reference>
<organism evidence="1 2">
    <name type="scientific">Phytophthora nicotianae P1976</name>
    <dbReference type="NCBI Taxonomy" id="1317066"/>
    <lineage>
        <taxon>Eukaryota</taxon>
        <taxon>Sar</taxon>
        <taxon>Stramenopiles</taxon>
        <taxon>Oomycota</taxon>
        <taxon>Peronosporomycetes</taxon>
        <taxon>Peronosporales</taxon>
        <taxon>Peronosporaceae</taxon>
        <taxon>Phytophthora</taxon>
    </lineage>
</organism>
<comment type="caution">
    <text evidence="1">The sequence shown here is derived from an EMBL/GenBank/DDBJ whole genome shotgun (WGS) entry which is preliminary data.</text>
</comment>
<dbReference type="EMBL" id="ANJA01002570">
    <property type="protein sequence ID" value="ETO69175.1"/>
    <property type="molecule type" value="Genomic_DNA"/>
</dbReference>
<sequence length="39" mass="4063">METAFLAAGPGPRSVPMVDLRILDALVTHRGLGISGTLE</sequence>
<accession>A0A080ZRB4</accession>
<proteinExistence type="predicted"/>
<gene>
    <name evidence="1" type="ORF">F444_14165</name>
</gene>
<dbReference type="AlphaFoldDB" id="A0A080ZRB4"/>
<evidence type="ECO:0000313" key="2">
    <source>
        <dbReference type="Proteomes" id="UP000028582"/>
    </source>
</evidence>